<dbReference type="PANTHER" id="PTHR30329">
    <property type="entry name" value="STATOR ELEMENT OF FLAGELLAR MOTOR COMPLEX"/>
    <property type="match status" value="1"/>
</dbReference>
<sequence length="310" mass="34707">MSNHKQPIIIIRKRKKHGHGHHGGSWKIAYADFMTAMMAFFLVMWLIANSSPQQRHRIAEYFQMPLRVALSQGNQASLSDSLIPGGGDDMEKKAGEIAKSRPRDGENDKDIRRLKRARERLESLIKSDPRLSHFQSNLRLQLTENGLLIQIIDTQDRPMFKLGSKELESYLMTIFDALVPVLNQLPNRISLTGHTDSLPYAHGEAGYSNWELSSDRANASRRALIGAGLTANKFLRVIGTADSMLLENTAPDSPINRRISILVLTQNKEKAIIRDDNLIQSITENSDLSTIKSELKITPQTDEGMAGLAN</sequence>
<dbReference type="EMBL" id="CP026377">
    <property type="protein sequence ID" value="AUX91718.1"/>
    <property type="molecule type" value="Genomic_DNA"/>
</dbReference>
<evidence type="ECO:0000256" key="2">
    <source>
        <dbReference type="ARBA" id="ARBA00008914"/>
    </source>
</evidence>
<dbReference type="InterPro" id="IPR036737">
    <property type="entry name" value="OmpA-like_sf"/>
</dbReference>
<evidence type="ECO:0000256" key="9">
    <source>
        <dbReference type="SAM" id="Phobius"/>
    </source>
</evidence>
<feature type="compositionally biased region" description="Basic and acidic residues" evidence="8">
    <location>
        <begin position="89"/>
        <end position="109"/>
    </location>
</feature>
<evidence type="ECO:0000256" key="7">
    <source>
        <dbReference type="PROSITE-ProRule" id="PRU00473"/>
    </source>
</evidence>
<feature type="domain" description="OmpA-like" evidence="10">
    <location>
        <begin position="147"/>
        <end position="267"/>
    </location>
</feature>
<keyword evidence="12" id="KW-1185">Reference proteome</keyword>
<reference evidence="11 12" key="1">
    <citation type="submission" date="2018-01" db="EMBL/GenBank/DDBJ databases">
        <title>Complete and assembled Genome of Pantoea gaviniae DSM22758T.</title>
        <authorList>
            <person name="Stevens M.J.A."/>
            <person name="Zurfluh K."/>
            <person name="Stephan R."/>
        </authorList>
    </citation>
    <scope>NUCLEOTIDE SEQUENCE [LARGE SCALE GENOMIC DNA]</scope>
    <source>
        <strain evidence="11 12">DSM 22758</strain>
    </source>
</reference>
<comment type="similarity">
    <text evidence="2">Belongs to the MotB family.</text>
</comment>
<dbReference type="AlphaFoldDB" id="A0A2L0IAV2"/>
<evidence type="ECO:0000256" key="4">
    <source>
        <dbReference type="ARBA" id="ARBA00022692"/>
    </source>
</evidence>
<dbReference type="NCBIfam" id="NF006548">
    <property type="entry name" value="PRK09041.1"/>
    <property type="match status" value="1"/>
</dbReference>
<feature type="compositionally biased region" description="Basic residues" evidence="8">
    <location>
        <begin position="11"/>
        <end position="22"/>
    </location>
</feature>
<evidence type="ECO:0000313" key="12">
    <source>
        <dbReference type="Proteomes" id="UP000238365"/>
    </source>
</evidence>
<protein>
    <submittedName>
        <fullName evidence="11">Motility protein MotB</fullName>
    </submittedName>
</protein>
<evidence type="ECO:0000256" key="3">
    <source>
        <dbReference type="ARBA" id="ARBA00022475"/>
    </source>
</evidence>
<dbReference type="CDD" id="cd07185">
    <property type="entry name" value="OmpA_C-like"/>
    <property type="match status" value="1"/>
</dbReference>
<dbReference type="Gene3D" id="3.30.1330.60">
    <property type="entry name" value="OmpA-like domain"/>
    <property type="match status" value="1"/>
</dbReference>
<dbReference type="PANTHER" id="PTHR30329:SF18">
    <property type="entry name" value="MOTILITY PROTEIN B"/>
    <property type="match status" value="1"/>
</dbReference>
<dbReference type="InterPro" id="IPR025713">
    <property type="entry name" value="MotB-like_N_dom"/>
</dbReference>
<accession>A0A2L0IAV2</accession>
<feature type="region of interest" description="Disordered" evidence="8">
    <location>
        <begin position="1"/>
        <end position="22"/>
    </location>
</feature>
<evidence type="ECO:0000313" key="11">
    <source>
        <dbReference type="EMBL" id="AUX91718.1"/>
    </source>
</evidence>
<dbReference type="Pfam" id="PF00691">
    <property type="entry name" value="OmpA"/>
    <property type="match status" value="1"/>
</dbReference>
<evidence type="ECO:0000256" key="8">
    <source>
        <dbReference type="SAM" id="MobiDB-lite"/>
    </source>
</evidence>
<dbReference type="InterPro" id="IPR006665">
    <property type="entry name" value="OmpA-like"/>
</dbReference>
<proteinExistence type="inferred from homology"/>
<keyword evidence="3" id="KW-1003">Cell membrane</keyword>
<keyword evidence="5 9" id="KW-1133">Transmembrane helix</keyword>
<dbReference type="RefSeq" id="WP_104955660.1">
    <property type="nucleotide sequence ID" value="NZ_CP026377.1"/>
</dbReference>
<dbReference type="GO" id="GO:0005886">
    <property type="term" value="C:plasma membrane"/>
    <property type="evidence" value="ECO:0007669"/>
    <property type="project" value="UniProtKB-SubCell"/>
</dbReference>
<keyword evidence="4 9" id="KW-0812">Transmembrane</keyword>
<gene>
    <name evidence="11" type="ORF">C2E15_00470</name>
</gene>
<organism evidence="11 12">
    <name type="scientific">Mixta gaviniae</name>
    <dbReference type="NCBI Taxonomy" id="665914"/>
    <lineage>
        <taxon>Bacteria</taxon>
        <taxon>Pseudomonadati</taxon>
        <taxon>Pseudomonadota</taxon>
        <taxon>Gammaproteobacteria</taxon>
        <taxon>Enterobacterales</taxon>
        <taxon>Erwiniaceae</taxon>
        <taxon>Mixta</taxon>
    </lineage>
</organism>
<evidence type="ECO:0000256" key="6">
    <source>
        <dbReference type="ARBA" id="ARBA00023136"/>
    </source>
</evidence>
<name>A0A2L0IAV2_9GAMM</name>
<dbReference type="KEGG" id="pgz:C2E15_00470"/>
<evidence type="ECO:0000256" key="5">
    <source>
        <dbReference type="ARBA" id="ARBA00022989"/>
    </source>
</evidence>
<feature type="region of interest" description="Disordered" evidence="8">
    <location>
        <begin position="80"/>
        <end position="109"/>
    </location>
</feature>
<dbReference type="InterPro" id="IPR050330">
    <property type="entry name" value="Bact_OuterMem_StrucFunc"/>
</dbReference>
<evidence type="ECO:0000256" key="1">
    <source>
        <dbReference type="ARBA" id="ARBA00004162"/>
    </source>
</evidence>
<feature type="transmembrane region" description="Helical" evidence="9">
    <location>
        <begin position="28"/>
        <end position="48"/>
    </location>
</feature>
<dbReference type="SUPFAM" id="SSF103088">
    <property type="entry name" value="OmpA-like"/>
    <property type="match status" value="1"/>
</dbReference>
<keyword evidence="6 7" id="KW-0472">Membrane</keyword>
<dbReference type="PROSITE" id="PS51123">
    <property type="entry name" value="OMPA_2"/>
    <property type="match status" value="1"/>
</dbReference>
<dbReference type="Proteomes" id="UP000238365">
    <property type="component" value="Chromosome"/>
</dbReference>
<evidence type="ECO:0000259" key="10">
    <source>
        <dbReference type="PROSITE" id="PS51123"/>
    </source>
</evidence>
<comment type="subcellular location">
    <subcellularLocation>
        <location evidence="1">Cell membrane</location>
        <topology evidence="1">Single-pass membrane protein</topology>
    </subcellularLocation>
</comment>
<dbReference type="Pfam" id="PF13677">
    <property type="entry name" value="MotB_plug"/>
    <property type="match status" value="1"/>
</dbReference>